<dbReference type="Gene3D" id="1.10.520.20">
    <property type="entry name" value="N-terminal domain of the delta subunit of the F1F0-ATP synthase"/>
    <property type="match status" value="1"/>
</dbReference>
<evidence type="ECO:0000256" key="6">
    <source>
        <dbReference type="ARBA" id="ARBA00023078"/>
    </source>
</evidence>
<dbReference type="InterPro" id="IPR000711">
    <property type="entry name" value="ATPase_OSCP/dsu"/>
</dbReference>
<dbReference type="PANTHER" id="PTHR11910">
    <property type="entry name" value="ATP SYNTHASE DELTA CHAIN"/>
    <property type="match status" value="1"/>
</dbReference>
<comment type="caution">
    <text evidence="9">The sequence shown here is derived from an EMBL/GenBank/DDBJ whole genome shotgun (WGS) entry which is preliminary data.</text>
</comment>
<evidence type="ECO:0000256" key="5">
    <source>
        <dbReference type="ARBA" id="ARBA00023065"/>
    </source>
</evidence>
<keyword evidence="5" id="KW-0406">Ion transport</keyword>
<evidence type="ECO:0000256" key="1">
    <source>
        <dbReference type="ARBA" id="ARBA00004370"/>
    </source>
</evidence>
<evidence type="ECO:0000313" key="10">
    <source>
        <dbReference type="Proteomes" id="UP000028834"/>
    </source>
</evidence>
<organism evidence="9 10">
    <name type="scientific">Toxoplasma gondii RUB</name>
    <dbReference type="NCBI Taxonomy" id="935652"/>
    <lineage>
        <taxon>Eukaryota</taxon>
        <taxon>Sar</taxon>
        <taxon>Alveolata</taxon>
        <taxon>Apicomplexa</taxon>
        <taxon>Conoidasida</taxon>
        <taxon>Coccidia</taxon>
        <taxon>Eucoccidiorida</taxon>
        <taxon>Eimeriorina</taxon>
        <taxon>Sarcocystidae</taxon>
        <taxon>Toxoplasma</taxon>
    </lineage>
</organism>
<evidence type="ECO:0000256" key="2">
    <source>
        <dbReference type="ARBA" id="ARBA00007046"/>
    </source>
</evidence>
<dbReference type="InterPro" id="IPR026015">
    <property type="entry name" value="ATP_synth_OSCP/delta_N_sf"/>
</dbReference>
<reference evidence="9 10" key="1">
    <citation type="submission" date="2014-05" db="EMBL/GenBank/DDBJ databases">
        <authorList>
            <person name="Sibley D."/>
            <person name="Venepally P."/>
            <person name="Karamycheva S."/>
            <person name="Hadjithomas M."/>
            <person name="Khan A."/>
            <person name="Brunk B."/>
            <person name="Roos D."/>
            <person name="Caler E."/>
            <person name="Lorenzi H."/>
        </authorList>
    </citation>
    <scope>NUCLEOTIDE SEQUENCE [LARGE SCALE GENOMIC DNA]</scope>
    <source>
        <strain evidence="9 10">RUB</strain>
    </source>
</reference>
<evidence type="ECO:0000256" key="8">
    <source>
        <dbReference type="ARBA" id="ARBA00023310"/>
    </source>
</evidence>
<proteinExistence type="inferred from homology"/>
<accession>A0A086M3C4</accession>
<dbReference type="SUPFAM" id="SSF47928">
    <property type="entry name" value="N-terminal domain of the delta subunit of the F1F0-ATP synthase"/>
    <property type="match status" value="1"/>
</dbReference>
<protein>
    <submittedName>
        <fullName evidence="9">ATP synthase F1, delta subunit protein</fullName>
    </submittedName>
</protein>
<keyword evidence="8" id="KW-0066">ATP synthesis</keyword>
<comment type="subcellular location">
    <subcellularLocation>
        <location evidence="1">Membrane</location>
    </subcellularLocation>
</comment>
<keyword evidence="6" id="KW-0793">Thylakoid</keyword>
<evidence type="ECO:0000256" key="4">
    <source>
        <dbReference type="ARBA" id="ARBA00022781"/>
    </source>
</evidence>
<evidence type="ECO:0000313" key="9">
    <source>
        <dbReference type="EMBL" id="KFG63392.1"/>
    </source>
</evidence>
<dbReference type="Pfam" id="PF00213">
    <property type="entry name" value="OSCP"/>
    <property type="match status" value="1"/>
</dbReference>
<dbReference type="Proteomes" id="UP000028834">
    <property type="component" value="Unassembled WGS sequence"/>
</dbReference>
<keyword evidence="7" id="KW-0472">Membrane</keyword>
<dbReference type="EMBL" id="AFYV02000972">
    <property type="protein sequence ID" value="KFG63392.1"/>
    <property type="molecule type" value="Genomic_DNA"/>
</dbReference>
<name>A0A086M3C4_TOXGO</name>
<evidence type="ECO:0000256" key="3">
    <source>
        <dbReference type="ARBA" id="ARBA00022448"/>
    </source>
</evidence>
<keyword evidence="3" id="KW-0813">Transport</keyword>
<comment type="similarity">
    <text evidence="2">Belongs to the ATPase delta chain family.</text>
</comment>
<dbReference type="OrthoDB" id="1262810at2759"/>
<dbReference type="HAMAP" id="MF_01416">
    <property type="entry name" value="ATP_synth_delta_bact"/>
    <property type="match status" value="1"/>
</dbReference>
<dbReference type="GO" id="GO:0016020">
    <property type="term" value="C:membrane"/>
    <property type="evidence" value="ECO:0007669"/>
    <property type="project" value="UniProtKB-SubCell"/>
</dbReference>
<dbReference type="PRINTS" id="PR00125">
    <property type="entry name" value="ATPASEDELTA"/>
</dbReference>
<dbReference type="VEuPathDB" id="ToxoDB:TGRUB_284540"/>
<sequence>MALPLLASRRLFSSFVFRGQPSTRSSNLSLVRIRGLHGGSLSPPSATLPRAVQLFSSRIAFSTAAAEDSGASQTLEGRYASALFRVAKKKNQLEKVYGDLESVRNALKDSSEFRLFVDSPAVSVQQKLDVLRQLVNRYKFDPLTGNLLTTLVENKRLPMLARVADAFDAMYRKEKGEVKCLVTSAKPLSAQQQKEIVAALQNRAGTQARLIIDYAVSPQIMGGLVVRLGEQVLDFSVATRLDRLQSQLLAPL</sequence>
<gene>
    <name evidence="9" type="ORF">TGRUB_284540</name>
</gene>
<dbReference type="AlphaFoldDB" id="A0A086M3C4"/>
<keyword evidence="4" id="KW-0375">Hydrogen ion transport</keyword>
<dbReference type="NCBIfam" id="TIGR01145">
    <property type="entry name" value="ATP_synt_delta"/>
    <property type="match status" value="1"/>
</dbReference>
<evidence type="ECO:0000256" key="7">
    <source>
        <dbReference type="ARBA" id="ARBA00023136"/>
    </source>
</evidence>
<dbReference type="GO" id="GO:0046933">
    <property type="term" value="F:proton-transporting ATP synthase activity, rotational mechanism"/>
    <property type="evidence" value="ECO:0007669"/>
    <property type="project" value="InterPro"/>
</dbReference>